<name>A0AAV2GJR4_9ROSI</name>
<feature type="compositionally biased region" description="Basic and acidic residues" evidence="1">
    <location>
        <begin position="136"/>
        <end position="152"/>
    </location>
</feature>
<feature type="domain" description="Aminotransferase-like plant mobile" evidence="2">
    <location>
        <begin position="1"/>
        <end position="38"/>
    </location>
</feature>
<proteinExistence type="predicted"/>
<dbReference type="Proteomes" id="UP001497516">
    <property type="component" value="Chromosome 9"/>
</dbReference>
<dbReference type="PANTHER" id="PTHR46033:SF8">
    <property type="entry name" value="PROTEIN MAINTENANCE OF MERISTEMS-LIKE"/>
    <property type="match status" value="1"/>
</dbReference>
<organism evidence="3 4">
    <name type="scientific">Linum trigynum</name>
    <dbReference type="NCBI Taxonomy" id="586398"/>
    <lineage>
        <taxon>Eukaryota</taxon>
        <taxon>Viridiplantae</taxon>
        <taxon>Streptophyta</taxon>
        <taxon>Embryophyta</taxon>
        <taxon>Tracheophyta</taxon>
        <taxon>Spermatophyta</taxon>
        <taxon>Magnoliopsida</taxon>
        <taxon>eudicotyledons</taxon>
        <taxon>Gunneridae</taxon>
        <taxon>Pentapetalae</taxon>
        <taxon>rosids</taxon>
        <taxon>fabids</taxon>
        <taxon>Malpighiales</taxon>
        <taxon>Linaceae</taxon>
        <taxon>Linum</taxon>
    </lineage>
</organism>
<feature type="compositionally biased region" description="Acidic residues" evidence="1">
    <location>
        <begin position="166"/>
        <end position="176"/>
    </location>
</feature>
<keyword evidence="4" id="KW-1185">Reference proteome</keyword>
<dbReference type="InterPro" id="IPR019557">
    <property type="entry name" value="AminoTfrase-like_pln_mobile"/>
</dbReference>
<evidence type="ECO:0000313" key="4">
    <source>
        <dbReference type="Proteomes" id="UP001497516"/>
    </source>
</evidence>
<gene>
    <name evidence="3" type="ORF">LTRI10_LOCUS49845</name>
</gene>
<dbReference type="AlphaFoldDB" id="A0AAV2GJR4"/>
<accession>A0AAV2GJR4</accession>
<dbReference type="Pfam" id="PF10536">
    <property type="entry name" value="PMD"/>
    <property type="match status" value="1"/>
</dbReference>
<protein>
    <recommendedName>
        <fullName evidence="2">Aminotransferase-like plant mobile domain-containing protein</fullName>
    </recommendedName>
</protein>
<dbReference type="InterPro" id="IPR044824">
    <property type="entry name" value="MAIN-like"/>
</dbReference>
<dbReference type="EMBL" id="OZ034822">
    <property type="protein sequence ID" value="CAL1410422.1"/>
    <property type="molecule type" value="Genomic_DNA"/>
</dbReference>
<evidence type="ECO:0000313" key="3">
    <source>
        <dbReference type="EMBL" id="CAL1410422.1"/>
    </source>
</evidence>
<dbReference type="PANTHER" id="PTHR46033">
    <property type="entry name" value="PROTEIN MAIN-LIKE 2"/>
    <property type="match status" value="1"/>
</dbReference>
<reference evidence="3 4" key="1">
    <citation type="submission" date="2024-04" db="EMBL/GenBank/DDBJ databases">
        <authorList>
            <person name="Fracassetti M."/>
        </authorList>
    </citation>
    <scope>NUCLEOTIDE SEQUENCE [LARGE SCALE GENOMIC DNA]</scope>
</reference>
<sequence>MAERWRPELHTFHFPEGEMTITLKDVAILTGLPIPEMPSSTARKNRKMAWEHLPFLAPRDPREFWLPDDELRFVANPPYGFKWIKANTNDHQPEHSLLFYRAEFDKPWWNQAVWDPYPNEVVELHRLRHPEDEETWLCKRAREEGGGREGGRRGRGGRGGRGREGEVEEEGNEENQ</sequence>
<evidence type="ECO:0000259" key="2">
    <source>
        <dbReference type="Pfam" id="PF10536"/>
    </source>
</evidence>
<evidence type="ECO:0000256" key="1">
    <source>
        <dbReference type="SAM" id="MobiDB-lite"/>
    </source>
</evidence>
<dbReference type="GO" id="GO:0010073">
    <property type="term" value="P:meristem maintenance"/>
    <property type="evidence" value="ECO:0007669"/>
    <property type="project" value="InterPro"/>
</dbReference>
<feature type="region of interest" description="Disordered" evidence="1">
    <location>
        <begin position="136"/>
        <end position="176"/>
    </location>
</feature>